<evidence type="ECO:0000313" key="5">
    <source>
        <dbReference type="Proteomes" id="UP000002218"/>
    </source>
</evidence>
<dbReference type="InParanoid" id="C8XGK3"/>
<dbReference type="PROSITE" id="PS01031">
    <property type="entry name" value="SHSP"/>
    <property type="match status" value="1"/>
</dbReference>
<dbReference type="KEGG" id="nml:Namu_1796"/>
<accession>C8XGK3</accession>
<dbReference type="AlphaFoldDB" id="C8XGK3"/>
<comment type="similarity">
    <text evidence="1 2">Belongs to the small heat shock protein (HSP20) family.</text>
</comment>
<dbReference type="FunCoup" id="C8XGK3">
    <property type="interactions" value="2"/>
</dbReference>
<dbReference type="Gene3D" id="2.60.40.790">
    <property type="match status" value="1"/>
</dbReference>
<dbReference type="PANTHER" id="PTHR11527">
    <property type="entry name" value="HEAT-SHOCK PROTEIN 20 FAMILY MEMBER"/>
    <property type="match status" value="1"/>
</dbReference>
<evidence type="ECO:0000313" key="4">
    <source>
        <dbReference type="EMBL" id="ACV78186.1"/>
    </source>
</evidence>
<dbReference type="HOGENOM" id="CLU_046737_8_2_11"/>
<feature type="domain" description="SHSP" evidence="3">
    <location>
        <begin position="41"/>
        <end position="155"/>
    </location>
</feature>
<evidence type="ECO:0000256" key="1">
    <source>
        <dbReference type="PROSITE-ProRule" id="PRU00285"/>
    </source>
</evidence>
<keyword evidence="4" id="KW-0346">Stress response</keyword>
<dbReference type="RefSeq" id="WP_015747088.1">
    <property type="nucleotide sequence ID" value="NC_013235.1"/>
</dbReference>
<proteinExistence type="inferred from homology"/>
<name>C8XGK3_NAKMY</name>
<sequence>MTTVDTRQVDAVPTQFNWLDRMFDEWIKAFPAARNFGLHWPFQLDDVIRVDEFQDDKTQVIRAELPGIDPDKDLEITVANGLLHINAERTVEHETTGQGFTRHELRCGSLTRTLPLPGGATESDITATYQDGILEIRIPVAAPAATREPTKIAVSKS</sequence>
<organism evidence="4 5">
    <name type="scientific">Nakamurella multipartita (strain ATCC 700099 / DSM 44233 / CIP 104796 / JCM 9543 / NBRC 105858 / Y-104)</name>
    <name type="common">Microsphaera multipartita</name>
    <dbReference type="NCBI Taxonomy" id="479431"/>
    <lineage>
        <taxon>Bacteria</taxon>
        <taxon>Bacillati</taxon>
        <taxon>Actinomycetota</taxon>
        <taxon>Actinomycetes</taxon>
        <taxon>Nakamurellales</taxon>
        <taxon>Nakamurellaceae</taxon>
        <taxon>Nakamurella</taxon>
    </lineage>
</organism>
<gene>
    <name evidence="4" type="ordered locus">Namu_1796</name>
</gene>
<dbReference type="InterPro" id="IPR002068">
    <property type="entry name" value="A-crystallin/Hsp20_dom"/>
</dbReference>
<dbReference type="EMBL" id="CP001737">
    <property type="protein sequence ID" value="ACV78186.1"/>
    <property type="molecule type" value="Genomic_DNA"/>
</dbReference>
<dbReference type="Pfam" id="PF00011">
    <property type="entry name" value="HSP20"/>
    <property type="match status" value="1"/>
</dbReference>
<reference evidence="5" key="1">
    <citation type="submission" date="2009-09" db="EMBL/GenBank/DDBJ databases">
        <title>The complete genome of Nakamurella multipartita DSM 44233.</title>
        <authorList>
            <consortium name="US DOE Joint Genome Institute (JGI-PGF)"/>
            <person name="Lucas S."/>
            <person name="Copeland A."/>
            <person name="Lapidus A."/>
            <person name="Glavina del Rio T."/>
            <person name="Dalin E."/>
            <person name="Tice H."/>
            <person name="Bruce D."/>
            <person name="Goodwin L."/>
            <person name="Pitluck S."/>
            <person name="Kyrpides N."/>
            <person name="Mavromatis K."/>
            <person name="Ivanova N."/>
            <person name="Ovchinnikova G."/>
            <person name="Sims D."/>
            <person name="Meincke L."/>
            <person name="Brettin T."/>
            <person name="Detter J.C."/>
            <person name="Han C."/>
            <person name="Larimer F."/>
            <person name="Land M."/>
            <person name="Hauser L."/>
            <person name="Markowitz V."/>
            <person name="Cheng J.-F."/>
            <person name="Hugenholtz P."/>
            <person name="Woyke T."/>
            <person name="Wu D."/>
            <person name="Klenk H.-P."/>
            <person name="Eisen J.A."/>
        </authorList>
    </citation>
    <scope>NUCLEOTIDE SEQUENCE [LARGE SCALE GENOMIC DNA]</scope>
    <source>
        <strain evidence="5">ATCC 700099 / DSM 44233 / CIP 104796 / JCM 9543 / NBRC 105858 / Y-104</strain>
    </source>
</reference>
<evidence type="ECO:0000259" key="3">
    <source>
        <dbReference type="PROSITE" id="PS01031"/>
    </source>
</evidence>
<evidence type="ECO:0000256" key="2">
    <source>
        <dbReference type="RuleBase" id="RU003616"/>
    </source>
</evidence>
<dbReference type="STRING" id="479431.Namu_1796"/>
<dbReference type="InterPro" id="IPR031107">
    <property type="entry name" value="Small_HSP"/>
</dbReference>
<dbReference type="Proteomes" id="UP000002218">
    <property type="component" value="Chromosome"/>
</dbReference>
<protein>
    <submittedName>
        <fullName evidence="4">Heat shock protein Hsp20</fullName>
    </submittedName>
</protein>
<dbReference type="eggNOG" id="COG0071">
    <property type="taxonomic scope" value="Bacteria"/>
</dbReference>
<dbReference type="OrthoDB" id="3855217at2"/>
<dbReference type="SUPFAM" id="SSF49764">
    <property type="entry name" value="HSP20-like chaperones"/>
    <property type="match status" value="1"/>
</dbReference>
<dbReference type="CDD" id="cd06464">
    <property type="entry name" value="ACD_sHsps-like"/>
    <property type="match status" value="1"/>
</dbReference>
<dbReference type="InterPro" id="IPR008978">
    <property type="entry name" value="HSP20-like_chaperone"/>
</dbReference>
<reference evidence="4 5" key="2">
    <citation type="journal article" date="2010" name="Stand. Genomic Sci.">
        <title>Complete genome sequence of Nakamurella multipartita type strain (Y-104).</title>
        <authorList>
            <person name="Tice H."/>
            <person name="Mayilraj S."/>
            <person name="Sims D."/>
            <person name="Lapidus A."/>
            <person name="Nolan M."/>
            <person name="Lucas S."/>
            <person name="Glavina Del Rio T."/>
            <person name="Copeland A."/>
            <person name="Cheng J.F."/>
            <person name="Meincke L."/>
            <person name="Bruce D."/>
            <person name="Goodwin L."/>
            <person name="Pitluck S."/>
            <person name="Ivanova N."/>
            <person name="Mavromatis K."/>
            <person name="Ovchinnikova G."/>
            <person name="Pati A."/>
            <person name="Chen A."/>
            <person name="Palaniappan K."/>
            <person name="Land M."/>
            <person name="Hauser L."/>
            <person name="Chang Y.J."/>
            <person name="Jeffries C.D."/>
            <person name="Detter J.C."/>
            <person name="Brettin T."/>
            <person name="Rohde M."/>
            <person name="Goker M."/>
            <person name="Bristow J."/>
            <person name="Eisen J.A."/>
            <person name="Markowitz V."/>
            <person name="Hugenholtz P."/>
            <person name="Kyrpides N.C."/>
            <person name="Klenk H.P."/>
            <person name="Chen F."/>
        </authorList>
    </citation>
    <scope>NUCLEOTIDE SEQUENCE [LARGE SCALE GENOMIC DNA]</scope>
    <source>
        <strain evidence="5">ATCC 700099 / DSM 44233 / CIP 104796 / JCM 9543 / NBRC 105858 / Y-104</strain>
    </source>
</reference>
<keyword evidence="5" id="KW-1185">Reference proteome</keyword>